<feature type="domain" description="UDP-N-acetylglucosamine 2-epimerase" evidence="5">
    <location>
        <begin position="22"/>
        <end position="365"/>
    </location>
</feature>
<evidence type="ECO:0000313" key="6">
    <source>
        <dbReference type="EMBL" id="XAO47262.1"/>
    </source>
</evidence>
<proteinExistence type="inferred from homology"/>
<dbReference type="PANTHER" id="PTHR43174:SF2">
    <property type="entry name" value="UDP-N-ACETYLGLUCOSAMINE 2-EPIMERASE"/>
    <property type="match status" value="1"/>
</dbReference>
<evidence type="ECO:0000313" key="7">
    <source>
        <dbReference type="Proteomes" id="UP001486888"/>
    </source>
</evidence>
<dbReference type="Pfam" id="PF02350">
    <property type="entry name" value="Epimerase_2"/>
    <property type="match status" value="1"/>
</dbReference>
<sequence>MKKIMPIYGTRPEAIKVAPIVKALQGSDDFECVVVVTGQHREMLDQVNELFGITPEYDLDVIQPRQTLNSLLTKTINGLDEIFEKEKPDAVVVQGDTTTSTAGAIAAFYRGIPVVHAEAGLRSHDLFSPFPEEANRKLTSQIASLHLAPTALSKHNLTRETFSGDDIVITGNSVIDALLTVVEKNVPFTDPKLEELVSSGKRIVLVTTHRRENQGEPMRGIGRALARLSKAEPDVEFILPLHRNPAVREALLPEIDGLSNITLTEPLAYGEFTRIINASSVVLTDSGGVQEEAPSLGKPVLVMRLNTERPEAVAAGTVRLIGTDEERIFESVTELLHDEAAYQEMANAVNPYGDGKASERTVAAIAQLLGIGDRMEEFASVVTDPEDMLRATSI</sequence>
<keyword evidence="7" id="KW-1185">Reference proteome</keyword>
<protein>
    <recommendedName>
        <fullName evidence="3">UDP-N-acetylglucosamine 2-epimerase (non-hydrolyzing)</fullName>
        <ecNumber evidence="3">5.1.3.14</ecNumber>
    </recommendedName>
</protein>
<dbReference type="InterPro" id="IPR029767">
    <property type="entry name" value="WecB-like"/>
</dbReference>
<evidence type="ECO:0000259" key="5">
    <source>
        <dbReference type="Pfam" id="PF02350"/>
    </source>
</evidence>
<evidence type="ECO:0000256" key="4">
    <source>
        <dbReference type="RuleBase" id="RU003513"/>
    </source>
</evidence>
<dbReference type="GO" id="GO:0008761">
    <property type="term" value="F:UDP-N-acetylglucosamine 2-epimerase activity"/>
    <property type="evidence" value="ECO:0007669"/>
    <property type="project" value="UniProtKB-EC"/>
</dbReference>
<dbReference type="CDD" id="cd03786">
    <property type="entry name" value="GTB_UDP-GlcNAc_2-Epimerase"/>
    <property type="match status" value="1"/>
</dbReference>
<dbReference type="KEGG" id="gey:QMQ05_07005"/>
<dbReference type="SUPFAM" id="SSF53756">
    <property type="entry name" value="UDP-Glycosyltransferase/glycogen phosphorylase"/>
    <property type="match status" value="1"/>
</dbReference>
<dbReference type="RefSeq" id="WP_345474151.1">
    <property type="nucleotide sequence ID" value="NZ_CP125942.1"/>
</dbReference>
<organism evidence="6 7">
    <name type="scientific">Glutamicibacter ectropisis</name>
    <dbReference type="NCBI Taxonomy" id="3046593"/>
    <lineage>
        <taxon>Bacteria</taxon>
        <taxon>Bacillati</taxon>
        <taxon>Actinomycetota</taxon>
        <taxon>Actinomycetes</taxon>
        <taxon>Micrococcales</taxon>
        <taxon>Micrococcaceae</taxon>
        <taxon>Glutamicibacter</taxon>
    </lineage>
</organism>
<dbReference type="Proteomes" id="UP001486888">
    <property type="component" value="Chromosome"/>
</dbReference>
<dbReference type="NCBIfam" id="TIGR00236">
    <property type="entry name" value="wecB"/>
    <property type="match status" value="1"/>
</dbReference>
<comment type="similarity">
    <text evidence="2 4">Belongs to the UDP-N-acetylglucosamine 2-epimerase family.</text>
</comment>
<evidence type="ECO:0000256" key="1">
    <source>
        <dbReference type="ARBA" id="ARBA00023235"/>
    </source>
</evidence>
<dbReference type="InterPro" id="IPR003331">
    <property type="entry name" value="UDP_GlcNAc_Epimerase_2_dom"/>
</dbReference>
<dbReference type="AlphaFoldDB" id="A0AAU6WHG0"/>
<reference evidence="6 7" key="1">
    <citation type="submission" date="2023-05" db="EMBL/GenBank/DDBJ databases">
        <title>Glutamicibacter sp. B1, complete genome.</title>
        <authorList>
            <person name="Long Y.H."/>
            <person name="Fang T."/>
            <person name="Li X.Y."/>
        </authorList>
    </citation>
    <scope>NUCLEOTIDE SEQUENCE [LARGE SCALE GENOMIC DNA]</scope>
    <source>
        <strain evidence="6 7">B1</strain>
    </source>
</reference>
<gene>
    <name evidence="6" type="primary">wecB</name>
    <name evidence="6" type="ORF">QMQ05_07005</name>
</gene>
<name>A0AAU6WHG0_9MICC</name>
<accession>A0AAU6WHG0</accession>
<keyword evidence="1 4" id="KW-0413">Isomerase</keyword>
<dbReference type="EMBL" id="CP125942">
    <property type="protein sequence ID" value="XAO47262.1"/>
    <property type="molecule type" value="Genomic_DNA"/>
</dbReference>
<evidence type="ECO:0000256" key="2">
    <source>
        <dbReference type="ARBA" id="ARBA00038209"/>
    </source>
</evidence>
<evidence type="ECO:0000256" key="3">
    <source>
        <dbReference type="ARBA" id="ARBA00038858"/>
    </source>
</evidence>
<dbReference type="PANTHER" id="PTHR43174">
    <property type="entry name" value="UDP-N-ACETYLGLUCOSAMINE 2-EPIMERASE"/>
    <property type="match status" value="1"/>
</dbReference>
<dbReference type="Gene3D" id="3.40.50.2000">
    <property type="entry name" value="Glycogen Phosphorylase B"/>
    <property type="match status" value="2"/>
</dbReference>
<dbReference type="EC" id="5.1.3.14" evidence="3"/>